<sequence length="67" mass="7333">MPQTKSHLWPRELPFGDATGGAGLGVCRKLVAVAGEELHQLGMGEQLFPADLQFFQYTNADQFLEVA</sequence>
<comment type="caution">
    <text evidence="1">The sequence shown here is derived from an EMBL/GenBank/DDBJ whole genome shotgun (WGS) entry which is preliminary data.</text>
</comment>
<gene>
    <name evidence="1" type="ORF">SDC9_135108</name>
</gene>
<proteinExistence type="predicted"/>
<dbReference type="EMBL" id="VSSQ01035714">
    <property type="protein sequence ID" value="MPM88007.1"/>
    <property type="molecule type" value="Genomic_DNA"/>
</dbReference>
<dbReference type="AlphaFoldDB" id="A0A645DFG4"/>
<accession>A0A645DFG4</accession>
<protein>
    <submittedName>
        <fullName evidence="1">Uncharacterized protein</fullName>
    </submittedName>
</protein>
<name>A0A645DFG4_9ZZZZ</name>
<organism evidence="1">
    <name type="scientific">bioreactor metagenome</name>
    <dbReference type="NCBI Taxonomy" id="1076179"/>
    <lineage>
        <taxon>unclassified sequences</taxon>
        <taxon>metagenomes</taxon>
        <taxon>ecological metagenomes</taxon>
    </lineage>
</organism>
<evidence type="ECO:0000313" key="1">
    <source>
        <dbReference type="EMBL" id="MPM88007.1"/>
    </source>
</evidence>
<reference evidence="1" key="1">
    <citation type="submission" date="2019-08" db="EMBL/GenBank/DDBJ databases">
        <authorList>
            <person name="Kucharzyk K."/>
            <person name="Murdoch R.W."/>
            <person name="Higgins S."/>
            <person name="Loffler F."/>
        </authorList>
    </citation>
    <scope>NUCLEOTIDE SEQUENCE</scope>
</reference>